<feature type="transmembrane region" description="Helical" evidence="2">
    <location>
        <begin position="406"/>
        <end position="425"/>
    </location>
</feature>
<sequence>MKKKRFRSYDSTMNESSSSSTNSTVVEETSDNDSNAITKVGSSPGNSSRTHDDPPPRSNSNRKKKKKKKKMRLVIDVVQVLPSSPVRWRHRGVDCKRRRPKAAMAQSRRINGDIENAAFLLGTSLAAFVTQVLEKQEVSDGKMCVDHLSVICTSAIRESLVNVFGVKLDCFLKNFESSFVSTLRTPRSNTKASAKTEVHSSSKCKEEKNPVDLTLDKKESYKTDTHVDDQLSLIEDVKESVSDSYTQELPLCKLRNDMVSFIPWPVGSYGNEIAVGAFERLVVENARSNDLKEREIDLKTQNLKLKETQMNLNCESNNLKAEKLKNQLENKRHSELLETCIDCLVAGLLIMCVALSYGAYVYSYHKIFEATAICTSSTQGSKSWWMPNHMASLHSRLLMLRCQVQVVSRMAFGVIMILVIAYLLFRRSTTSTTAMPVTFIILLLGVACGLVGKLCIDTLGGNGLHWLMVWETLCSMHLVSNVFTSTLCLILNGPIDVSQGKNRHTILPYWFRRVVFHTILLAFMPLLCGLIPFASISEWKNHFYLLVTKMIAANGY</sequence>
<dbReference type="GO" id="GO:0006952">
    <property type="term" value="P:defense response"/>
    <property type="evidence" value="ECO:0007669"/>
    <property type="project" value="InterPro"/>
</dbReference>
<protein>
    <submittedName>
        <fullName evidence="3">Uncharacterized protein</fullName>
    </submittedName>
</protein>
<name>A0A1S3B184_CUCME</name>
<feature type="compositionally biased region" description="Polar residues" evidence="1">
    <location>
        <begin position="32"/>
        <end position="48"/>
    </location>
</feature>
<dbReference type="GO" id="GO:0010090">
    <property type="term" value="P:trichome morphogenesis"/>
    <property type="evidence" value="ECO:0007669"/>
    <property type="project" value="InterPro"/>
</dbReference>
<feature type="compositionally biased region" description="Basic residues" evidence="1">
    <location>
        <begin position="60"/>
        <end position="71"/>
    </location>
</feature>
<dbReference type="PANTHER" id="PTHR35322:SF2">
    <property type="entry name" value="PROTEIN CPR-5"/>
    <property type="match status" value="1"/>
</dbReference>
<gene>
    <name evidence="3" type="primary">103485020</name>
</gene>
<dbReference type="AlphaFoldDB" id="A0A1S3B184"/>
<feature type="region of interest" description="Disordered" evidence="1">
    <location>
        <begin position="1"/>
        <end position="71"/>
    </location>
</feature>
<dbReference type="EnsemblPlants" id="MELO3C007802.2.1">
    <property type="protein sequence ID" value="MELO3C007802.2.1"/>
    <property type="gene ID" value="MELO3C007802.2"/>
</dbReference>
<feature type="compositionally biased region" description="Low complexity" evidence="1">
    <location>
        <begin position="11"/>
        <end position="27"/>
    </location>
</feature>
<evidence type="ECO:0000256" key="2">
    <source>
        <dbReference type="SAM" id="Phobius"/>
    </source>
</evidence>
<dbReference type="InterPro" id="IPR044708">
    <property type="entry name" value="CPR5"/>
</dbReference>
<dbReference type="GO" id="GO:0010150">
    <property type="term" value="P:leaf senescence"/>
    <property type="evidence" value="ECO:0007669"/>
    <property type="project" value="InterPro"/>
</dbReference>
<keyword evidence="2" id="KW-1133">Transmembrane helix</keyword>
<reference evidence="3" key="1">
    <citation type="submission" date="2023-03" db="UniProtKB">
        <authorList>
            <consortium name="EnsemblPlants"/>
        </authorList>
    </citation>
    <scope>IDENTIFICATION</scope>
</reference>
<feature type="transmembrane region" description="Helical" evidence="2">
    <location>
        <begin position="514"/>
        <end position="536"/>
    </location>
</feature>
<feature type="transmembrane region" description="Helical" evidence="2">
    <location>
        <begin position="340"/>
        <end position="360"/>
    </location>
</feature>
<evidence type="ECO:0000313" key="3">
    <source>
        <dbReference type="EnsemblPlants" id="MELO3C007802.2.1"/>
    </source>
</evidence>
<keyword evidence="2" id="KW-0472">Membrane</keyword>
<proteinExistence type="predicted"/>
<dbReference type="PANTHER" id="PTHR35322">
    <property type="entry name" value="PROTEIN CPR-5"/>
    <property type="match status" value="1"/>
</dbReference>
<accession>A0A1S3B184</accession>
<feature type="transmembrane region" description="Helical" evidence="2">
    <location>
        <begin position="437"/>
        <end position="456"/>
    </location>
</feature>
<organism evidence="3">
    <name type="scientific">Cucumis melo</name>
    <name type="common">Muskmelon</name>
    <dbReference type="NCBI Taxonomy" id="3656"/>
    <lineage>
        <taxon>Eukaryota</taxon>
        <taxon>Viridiplantae</taxon>
        <taxon>Streptophyta</taxon>
        <taxon>Embryophyta</taxon>
        <taxon>Tracheophyta</taxon>
        <taxon>Spermatophyta</taxon>
        <taxon>Magnoliopsida</taxon>
        <taxon>eudicotyledons</taxon>
        <taxon>Gunneridae</taxon>
        <taxon>Pentapetalae</taxon>
        <taxon>rosids</taxon>
        <taxon>fabids</taxon>
        <taxon>Cucurbitales</taxon>
        <taxon>Cucurbitaceae</taxon>
        <taxon>Benincaseae</taxon>
        <taxon>Cucumis</taxon>
    </lineage>
</organism>
<keyword evidence="2" id="KW-0812">Transmembrane</keyword>
<dbReference type="Gramene" id="MELO3C007802.2.1">
    <property type="protein sequence ID" value="MELO3C007802.2.1"/>
    <property type="gene ID" value="MELO3C007802.2"/>
</dbReference>
<dbReference type="eggNOG" id="ENOG502QU8R">
    <property type="taxonomic scope" value="Eukaryota"/>
</dbReference>
<feature type="transmembrane region" description="Helical" evidence="2">
    <location>
        <begin position="468"/>
        <end position="493"/>
    </location>
</feature>
<evidence type="ECO:0000256" key="1">
    <source>
        <dbReference type="SAM" id="MobiDB-lite"/>
    </source>
</evidence>